<gene>
    <name evidence="7" type="primary">rpoD</name>
    <name evidence="7" type="ORF">TKV_c21390</name>
</gene>
<dbReference type="Proteomes" id="UP000029669">
    <property type="component" value="Chromosome"/>
</dbReference>
<dbReference type="InterPro" id="IPR013324">
    <property type="entry name" value="RNA_pol_sigma_r3/r4-like"/>
</dbReference>
<evidence type="ECO:0000313" key="7">
    <source>
        <dbReference type="EMBL" id="AIS53271.1"/>
    </source>
</evidence>
<dbReference type="PANTHER" id="PTHR43133">
    <property type="entry name" value="RNA POLYMERASE ECF-TYPE SIGMA FACTO"/>
    <property type="match status" value="1"/>
</dbReference>
<dbReference type="RefSeq" id="WP_049685884.1">
    <property type="nucleotide sequence ID" value="NZ_CP009170.1"/>
</dbReference>
<dbReference type="OrthoDB" id="9789355at2"/>
<dbReference type="InterPro" id="IPR013249">
    <property type="entry name" value="RNA_pol_sigma70_r4_t2"/>
</dbReference>
<evidence type="ECO:0000256" key="2">
    <source>
        <dbReference type="ARBA" id="ARBA00023015"/>
    </source>
</evidence>
<dbReference type="SUPFAM" id="SSF88659">
    <property type="entry name" value="Sigma3 and sigma4 domains of RNA polymerase sigma factors"/>
    <property type="match status" value="1"/>
</dbReference>
<evidence type="ECO:0000259" key="5">
    <source>
        <dbReference type="Pfam" id="PF04542"/>
    </source>
</evidence>
<feature type="domain" description="RNA polymerase sigma factor 70 region 4 type 2" evidence="6">
    <location>
        <begin position="108"/>
        <end position="157"/>
    </location>
</feature>
<dbReference type="InterPro" id="IPR007627">
    <property type="entry name" value="RNA_pol_sigma70_r2"/>
</dbReference>
<dbReference type="EMBL" id="CP009170">
    <property type="protein sequence ID" value="AIS53271.1"/>
    <property type="molecule type" value="Genomic_DNA"/>
</dbReference>
<dbReference type="KEGG" id="tki:TKV_c21390"/>
<dbReference type="GO" id="GO:0003677">
    <property type="term" value="F:DNA binding"/>
    <property type="evidence" value="ECO:0007669"/>
    <property type="project" value="InterPro"/>
</dbReference>
<keyword evidence="2" id="KW-0805">Transcription regulation</keyword>
<protein>
    <submittedName>
        <fullName evidence="7">RNA polymerase sigma factor, sigma-70 family</fullName>
    </submittedName>
</protein>
<evidence type="ECO:0000313" key="8">
    <source>
        <dbReference type="Proteomes" id="UP000029669"/>
    </source>
</evidence>
<proteinExistence type="inferred from homology"/>
<keyword evidence="8" id="KW-1185">Reference proteome</keyword>
<accession>A0A097ATY3</accession>
<dbReference type="InterPro" id="IPR014284">
    <property type="entry name" value="RNA_pol_sigma-70_dom"/>
</dbReference>
<dbReference type="InterPro" id="IPR036388">
    <property type="entry name" value="WH-like_DNA-bd_sf"/>
</dbReference>
<dbReference type="SUPFAM" id="SSF88946">
    <property type="entry name" value="Sigma2 domain of RNA polymerase sigma factors"/>
    <property type="match status" value="1"/>
</dbReference>
<dbReference type="eggNOG" id="COG1595">
    <property type="taxonomic scope" value="Bacteria"/>
</dbReference>
<dbReference type="InterPro" id="IPR013325">
    <property type="entry name" value="RNA_pol_sigma_r2"/>
</dbReference>
<organism evidence="7 8">
    <name type="scientific">Thermoanaerobacter kivui</name>
    <name type="common">Acetogenium kivui</name>
    <dbReference type="NCBI Taxonomy" id="2325"/>
    <lineage>
        <taxon>Bacteria</taxon>
        <taxon>Bacillati</taxon>
        <taxon>Bacillota</taxon>
        <taxon>Clostridia</taxon>
        <taxon>Thermoanaerobacterales</taxon>
        <taxon>Thermoanaerobacteraceae</taxon>
        <taxon>Thermoanaerobacter</taxon>
    </lineage>
</organism>
<dbReference type="GO" id="GO:0016987">
    <property type="term" value="F:sigma factor activity"/>
    <property type="evidence" value="ECO:0007669"/>
    <property type="project" value="UniProtKB-KW"/>
</dbReference>
<name>A0A097ATY3_THEKI</name>
<dbReference type="PANTHER" id="PTHR43133:SF51">
    <property type="entry name" value="RNA POLYMERASE SIGMA FACTOR"/>
    <property type="match status" value="1"/>
</dbReference>
<feature type="domain" description="RNA polymerase sigma-70 region 2" evidence="5">
    <location>
        <begin position="11"/>
        <end position="75"/>
    </location>
</feature>
<dbReference type="NCBIfam" id="TIGR02937">
    <property type="entry name" value="sigma70-ECF"/>
    <property type="match status" value="1"/>
</dbReference>
<evidence type="ECO:0000256" key="3">
    <source>
        <dbReference type="ARBA" id="ARBA00023082"/>
    </source>
</evidence>
<dbReference type="STRING" id="2325.TKV_c21390"/>
<dbReference type="AlphaFoldDB" id="A0A097ATY3"/>
<keyword evidence="4" id="KW-0804">Transcription</keyword>
<dbReference type="Pfam" id="PF04542">
    <property type="entry name" value="Sigma70_r2"/>
    <property type="match status" value="1"/>
</dbReference>
<dbReference type="Gene3D" id="1.10.1740.10">
    <property type="match status" value="1"/>
</dbReference>
<sequence length="166" mass="19796">MFKIEESFKDIFEKYYPKVLKQISWMIKDEFKAEDIAQEVFIKFFKNPPRYNENIGGWLSKVAINHALNYIRSEKNTKTRELEVFKNTQEEFFEDPEEIAIKRFERAKVKEVLLKMSKRDMMCLILKHSGYSYEEIAISLGIKKTSVGTTIARAQKKFKELYEKEV</sequence>
<evidence type="ECO:0000256" key="1">
    <source>
        <dbReference type="ARBA" id="ARBA00010641"/>
    </source>
</evidence>
<comment type="similarity">
    <text evidence="1">Belongs to the sigma-70 factor family. ECF subfamily.</text>
</comment>
<dbReference type="Pfam" id="PF08281">
    <property type="entry name" value="Sigma70_r4_2"/>
    <property type="match status" value="1"/>
</dbReference>
<reference evidence="8" key="1">
    <citation type="journal article" date="2015" name="Genome Announc.">
        <title>Whole-Genome Sequences of 80 Environmental and Clinical Isolates of Burkholderia pseudomallei.</title>
        <authorList>
            <person name="Johnson S.L."/>
            <person name="Baker A.L."/>
            <person name="Chain P.S."/>
            <person name="Currie B.J."/>
            <person name="Daligault H.E."/>
            <person name="Davenport K.W."/>
            <person name="Davis C.B."/>
            <person name="Inglis T.J."/>
            <person name="Kaestli M."/>
            <person name="Koren S."/>
            <person name="Mayo M."/>
            <person name="Merritt A.J."/>
            <person name="Price E.P."/>
            <person name="Sarovich D.S."/>
            <person name="Warner J."/>
            <person name="Rosovitz M.J."/>
        </authorList>
    </citation>
    <scope>NUCLEOTIDE SEQUENCE [LARGE SCALE GENOMIC DNA]</scope>
    <source>
        <strain evidence="8">DSM 2030</strain>
    </source>
</reference>
<dbReference type="Gene3D" id="1.10.10.10">
    <property type="entry name" value="Winged helix-like DNA-binding domain superfamily/Winged helix DNA-binding domain"/>
    <property type="match status" value="1"/>
</dbReference>
<keyword evidence="3" id="KW-0731">Sigma factor</keyword>
<evidence type="ECO:0000259" key="6">
    <source>
        <dbReference type="Pfam" id="PF08281"/>
    </source>
</evidence>
<dbReference type="InterPro" id="IPR039425">
    <property type="entry name" value="RNA_pol_sigma-70-like"/>
</dbReference>
<dbReference type="HOGENOM" id="CLU_047691_3_4_9"/>
<dbReference type="GO" id="GO:0006352">
    <property type="term" value="P:DNA-templated transcription initiation"/>
    <property type="evidence" value="ECO:0007669"/>
    <property type="project" value="InterPro"/>
</dbReference>
<evidence type="ECO:0000256" key="4">
    <source>
        <dbReference type="ARBA" id="ARBA00023163"/>
    </source>
</evidence>